<evidence type="ECO:0000256" key="1">
    <source>
        <dbReference type="SAM" id="Phobius"/>
    </source>
</evidence>
<proteinExistence type="predicted"/>
<gene>
    <name evidence="2" type="ORF">SM757_22260</name>
</gene>
<organism evidence="2 3">
    <name type="scientific">Azohydromonas lata</name>
    <dbReference type="NCBI Taxonomy" id="45677"/>
    <lineage>
        <taxon>Bacteria</taxon>
        <taxon>Pseudomonadati</taxon>
        <taxon>Pseudomonadota</taxon>
        <taxon>Betaproteobacteria</taxon>
        <taxon>Burkholderiales</taxon>
        <taxon>Sphaerotilaceae</taxon>
        <taxon>Azohydromonas</taxon>
    </lineage>
</organism>
<evidence type="ECO:0000313" key="2">
    <source>
        <dbReference type="EMBL" id="MDZ5459305.1"/>
    </source>
</evidence>
<name>A0ABU5IK76_9BURK</name>
<keyword evidence="3" id="KW-1185">Reference proteome</keyword>
<keyword evidence="1" id="KW-0812">Transmembrane</keyword>
<sequence length="85" mass="9000">MSTVKQFIQRCAVFVQKHGFYIVAVIVIPALGISNLGPGVMLGWIAGACTGFAAGLRWKAGQRKHALIIVAAYLGCWAVVGLSNL</sequence>
<feature type="transmembrane region" description="Helical" evidence="1">
    <location>
        <begin position="39"/>
        <end position="58"/>
    </location>
</feature>
<feature type="transmembrane region" description="Helical" evidence="1">
    <location>
        <begin position="65"/>
        <end position="83"/>
    </location>
</feature>
<feature type="transmembrane region" description="Helical" evidence="1">
    <location>
        <begin position="12"/>
        <end position="33"/>
    </location>
</feature>
<evidence type="ECO:0000313" key="3">
    <source>
        <dbReference type="Proteomes" id="UP001293718"/>
    </source>
</evidence>
<dbReference type="RefSeq" id="WP_322467086.1">
    <property type="nucleotide sequence ID" value="NZ_JAXOJX010000041.1"/>
</dbReference>
<dbReference type="Proteomes" id="UP001293718">
    <property type="component" value="Unassembled WGS sequence"/>
</dbReference>
<protein>
    <recommendedName>
        <fullName evidence="4">Transmembrane protein</fullName>
    </recommendedName>
</protein>
<dbReference type="EMBL" id="JAXOJX010000041">
    <property type="protein sequence ID" value="MDZ5459305.1"/>
    <property type="molecule type" value="Genomic_DNA"/>
</dbReference>
<comment type="caution">
    <text evidence="2">The sequence shown here is derived from an EMBL/GenBank/DDBJ whole genome shotgun (WGS) entry which is preliminary data.</text>
</comment>
<reference evidence="2 3" key="1">
    <citation type="submission" date="2023-11" db="EMBL/GenBank/DDBJ databases">
        <title>Draft genome of Azohydromonas lata strain H1 (DSM1123), a polyhydroxyalkanoate producer.</title>
        <authorList>
            <person name="Traversa D."/>
            <person name="D'Addabbo P."/>
            <person name="Pazzani C."/>
            <person name="Manzari C."/>
            <person name="Chiara M."/>
            <person name="Scrascia M."/>
        </authorList>
    </citation>
    <scope>NUCLEOTIDE SEQUENCE [LARGE SCALE GENOMIC DNA]</scope>
    <source>
        <strain evidence="2 3">H1</strain>
    </source>
</reference>
<evidence type="ECO:0008006" key="4">
    <source>
        <dbReference type="Google" id="ProtNLM"/>
    </source>
</evidence>
<keyword evidence="1" id="KW-0472">Membrane</keyword>
<keyword evidence="1" id="KW-1133">Transmembrane helix</keyword>
<accession>A0ABU5IK76</accession>